<proteinExistence type="predicted"/>
<feature type="domain" description="DUF6532" evidence="2">
    <location>
        <begin position="187"/>
        <end position="378"/>
    </location>
</feature>
<organism evidence="3 4">
    <name type="scientific">Mycena pura</name>
    <dbReference type="NCBI Taxonomy" id="153505"/>
    <lineage>
        <taxon>Eukaryota</taxon>
        <taxon>Fungi</taxon>
        <taxon>Dikarya</taxon>
        <taxon>Basidiomycota</taxon>
        <taxon>Agaricomycotina</taxon>
        <taxon>Agaricomycetes</taxon>
        <taxon>Agaricomycetidae</taxon>
        <taxon>Agaricales</taxon>
        <taxon>Marasmiineae</taxon>
        <taxon>Mycenaceae</taxon>
        <taxon>Mycena</taxon>
    </lineage>
</organism>
<feature type="compositionally biased region" description="Pro residues" evidence="1">
    <location>
        <begin position="21"/>
        <end position="31"/>
    </location>
</feature>
<evidence type="ECO:0000313" key="4">
    <source>
        <dbReference type="Proteomes" id="UP001219525"/>
    </source>
</evidence>
<feature type="compositionally biased region" description="Pro residues" evidence="1">
    <location>
        <begin position="90"/>
        <end position="103"/>
    </location>
</feature>
<comment type="caution">
    <text evidence="3">The sequence shown here is derived from an EMBL/GenBank/DDBJ whole genome shotgun (WGS) entry which is preliminary data.</text>
</comment>
<accession>A0AAD6V5Y6</accession>
<name>A0AAD6V5Y6_9AGAR</name>
<feature type="region of interest" description="Disordered" evidence="1">
    <location>
        <begin position="1"/>
        <end position="152"/>
    </location>
</feature>
<feature type="compositionally biased region" description="Low complexity" evidence="1">
    <location>
        <begin position="1"/>
        <end position="20"/>
    </location>
</feature>
<reference evidence="3" key="1">
    <citation type="submission" date="2023-03" db="EMBL/GenBank/DDBJ databases">
        <title>Massive genome expansion in bonnet fungi (Mycena s.s.) driven by repeated elements and novel gene families across ecological guilds.</title>
        <authorList>
            <consortium name="Lawrence Berkeley National Laboratory"/>
            <person name="Harder C.B."/>
            <person name="Miyauchi S."/>
            <person name="Viragh M."/>
            <person name="Kuo A."/>
            <person name="Thoen E."/>
            <person name="Andreopoulos B."/>
            <person name="Lu D."/>
            <person name="Skrede I."/>
            <person name="Drula E."/>
            <person name="Henrissat B."/>
            <person name="Morin E."/>
            <person name="Kohler A."/>
            <person name="Barry K."/>
            <person name="LaButti K."/>
            <person name="Morin E."/>
            <person name="Salamov A."/>
            <person name="Lipzen A."/>
            <person name="Mereny Z."/>
            <person name="Hegedus B."/>
            <person name="Baldrian P."/>
            <person name="Stursova M."/>
            <person name="Weitz H."/>
            <person name="Taylor A."/>
            <person name="Grigoriev I.V."/>
            <person name="Nagy L.G."/>
            <person name="Martin F."/>
            <person name="Kauserud H."/>
        </authorList>
    </citation>
    <scope>NUCLEOTIDE SEQUENCE</scope>
    <source>
        <strain evidence="3">9144</strain>
    </source>
</reference>
<dbReference type="Proteomes" id="UP001219525">
    <property type="component" value="Unassembled WGS sequence"/>
</dbReference>
<dbReference type="EMBL" id="JARJCW010000052">
    <property type="protein sequence ID" value="KAJ7203052.1"/>
    <property type="molecule type" value="Genomic_DNA"/>
</dbReference>
<evidence type="ECO:0000256" key="1">
    <source>
        <dbReference type="SAM" id="MobiDB-lite"/>
    </source>
</evidence>
<gene>
    <name evidence="3" type="ORF">GGX14DRAFT_570311</name>
</gene>
<feature type="compositionally biased region" description="Basic and acidic residues" evidence="1">
    <location>
        <begin position="121"/>
        <end position="138"/>
    </location>
</feature>
<dbReference type="Pfam" id="PF20149">
    <property type="entry name" value="DUF6532"/>
    <property type="match status" value="1"/>
</dbReference>
<evidence type="ECO:0000259" key="2">
    <source>
        <dbReference type="Pfam" id="PF20149"/>
    </source>
</evidence>
<dbReference type="AlphaFoldDB" id="A0AAD6V5Y6"/>
<protein>
    <recommendedName>
        <fullName evidence="2">DUF6532 domain-containing protein</fullName>
    </recommendedName>
</protein>
<sequence length="437" mass="49372">MSRRQPLLLPPFTSFPLATSFPPPACPPLSPYLPAARRLAQRTHYEGRQDDYEYQYGNDAQQNDDYDTNNYSAAYPTPHDNEYDRRHHPATPPPHFRPASPLPHPRRNPADDYDSNNDNVPRPDRNPVVIRPDRHRDLTNGQDQPRKKARTTPALPKVEAGFVGGQTPKGKTNISHLTEPAASIIPEAQHAFEMLIFTKHGYPDDLRVERWAMKTLTAAGAKRSVSLSATDRLLGMVKSYGWHGRSNVGTVVCQLFDSHYRFEPGSSPADVAKNLQLYKDLIEGSAFHYEDPKTYTGYAQHVIIRLSLKKLWFRARDDLGIKNADLFNPILLPTLALIFTAIEHWIQCWSTGHYVHAKFTESLNRERYGAHLTDLSEWAALVPEATQLLLTSLYTGLRDRGTGHSCSRNVALFRRARAMEEMQAMLQRAGEAAAVTD</sequence>
<keyword evidence="4" id="KW-1185">Reference proteome</keyword>
<evidence type="ECO:0000313" key="3">
    <source>
        <dbReference type="EMBL" id="KAJ7203052.1"/>
    </source>
</evidence>
<dbReference type="InterPro" id="IPR045341">
    <property type="entry name" value="DUF6532"/>
</dbReference>